<dbReference type="EMBL" id="CACRXK020003394">
    <property type="protein sequence ID" value="CAB3998595.1"/>
    <property type="molecule type" value="Genomic_DNA"/>
</dbReference>
<organism evidence="1 2">
    <name type="scientific">Paramuricea clavata</name>
    <name type="common">Red gorgonian</name>
    <name type="synonym">Violescent sea-whip</name>
    <dbReference type="NCBI Taxonomy" id="317549"/>
    <lineage>
        <taxon>Eukaryota</taxon>
        <taxon>Metazoa</taxon>
        <taxon>Cnidaria</taxon>
        <taxon>Anthozoa</taxon>
        <taxon>Octocorallia</taxon>
        <taxon>Malacalcyonacea</taxon>
        <taxon>Plexauridae</taxon>
        <taxon>Paramuricea</taxon>
    </lineage>
</organism>
<protein>
    <submittedName>
        <fullName evidence="1">Uncharacterized protein</fullName>
    </submittedName>
</protein>
<name>A0A7D9E0I7_PARCT</name>
<dbReference type="AlphaFoldDB" id="A0A7D9E0I7"/>
<sequence length="484" mass="55862">MHSVARATAKDLSLPFRVTNAYAHQHFMSSSYLSLKNLQESLEVYIETFKDHDNREDFGYKLCGQDFVLDLIGILDLLWPLVVLMLQSQANWCPGWKLCRYVPLVKAEMKKFIGELRKDVPDAAICPRLHKRISEIKRLRYGNSELVLGWFVTEEGEDGMPVDWEAREPDDCLSDLRDLAEDIIGELQQRFENSYAELNKTLHKCLDFGNLFTALCGTRVDGKIPVDNRIFSEHGAAEFRRCVTFVSQMPHVRKQNMELGGELSAMVFWRLKKVLIEVVWGKMFHSHFWNFFKKISSTSPDGTDILEIHNLPQEVVVEEFEVSVPKKFTLSEVFHLELSNGETMEVLFQEENVITALYCDSSFYSVIGPKFCLVFDIMYAKTGTEAVAESFYRVIEKQEMDGGQSHEVLVNRSKVDWSLPPVIQCEPALTEMARLYIDGDKARGLKRHHVPVYKDKRSWRKSEDDLSKVVRRIVNVPVKFPFLL</sequence>
<gene>
    <name evidence="1" type="ORF">PACLA_8A021363</name>
</gene>
<evidence type="ECO:0000313" key="1">
    <source>
        <dbReference type="EMBL" id="CAB3998595.1"/>
    </source>
</evidence>
<evidence type="ECO:0000313" key="2">
    <source>
        <dbReference type="Proteomes" id="UP001152795"/>
    </source>
</evidence>
<dbReference type="Proteomes" id="UP001152795">
    <property type="component" value="Unassembled WGS sequence"/>
</dbReference>
<keyword evidence="2" id="KW-1185">Reference proteome</keyword>
<accession>A0A7D9E0I7</accession>
<reference evidence="1" key="1">
    <citation type="submission" date="2020-04" db="EMBL/GenBank/DDBJ databases">
        <authorList>
            <person name="Alioto T."/>
            <person name="Alioto T."/>
            <person name="Gomez Garrido J."/>
        </authorList>
    </citation>
    <scope>NUCLEOTIDE SEQUENCE</scope>
    <source>
        <strain evidence="1">A484AB</strain>
    </source>
</reference>
<proteinExistence type="predicted"/>
<comment type="caution">
    <text evidence="1">The sequence shown here is derived from an EMBL/GenBank/DDBJ whole genome shotgun (WGS) entry which is preliminary data.</text>
</comment>